<evidence type="ECO:0000256" key="2">
    <source>
        <dbReference type="SAM" id="MobiDB-lite"/>
    </source>
</evidence>
<dbReference type="PANTHER" id="PTHR42928">
    <property type="entry name" value="TRICARBOXYLATE-BINDING PROTEIN"/>
    <property type="match status" value="1"/>
</dbReference>
<dbReference type="Gene3D" id="3.40.190.150">
    <property type="entry name" value="Bordetella uptake gene, domain 1"/>
    <property type="match status" value="1"/>
</dbReference>
<proteinExistence type="inferred from homology"/>
<dbReference type="CDD" id="cd13578">
    <property type="entry name" value="PBP2_Bug27"/>
    <property type="match status" value="1"/>
</dbReference>
<dbReference type="Pfam" id="PF03401">
    <property type="entry name" value="TctC"/>
    <property type="match status" value="1"/>
</dbReference>
<dbReference type="RefSeq" id="WP_248666929.1">
    <property type="nucleotide sequence ID" value="NZ_JALPRX010000038.1"/>
</dbReference>
<dbReference type="Gene3D" id="3.40.190.10">
    <property type="entry name" value="Periplasmic binding protein-like II"/>
    <property type="match status" value="1"/>
</dbReference>
<evidence type="ECO:0000313" key="4">
    <source>
        <dbReference type="Proteomes" id="UP001139516"/>
    </source>
</evidence>
<sequence>MHPTHRDALGTILGTTLWTALGAALSGGRPGAAAAQEAPRDASRDAPWPSRPIRLIAPFPPGGTVDLMARLAAERLQPRLGQSIVIENRAGAGGNLGTEVAVKAEPDGYTLVLATIGGSAINYALYGARMPYRPEDLAAVGLISTVPNVLLATKDLPARDVAGLVALAKARPGALNLGNTGVGASTHVTAEMFKLAAGIDMASVPFRGAGPMLTELMAGRVEAGVDNLPSSVEHIRDGRVRCLGVTSATRSSALPDVPTLREQGLAGFEATAWFGLQAPARTPRPVVEQVGQALDAALREPAMRARLAALGAEPAALPPNGGTSPAGFEAFLESERGKWAEVVRRARVTVE</sequence>
<dbReference type="EMBL" id="JALPRX010000038">
    <property type="protein sequence ID" value="MCK8784808.1"/>
    <property type="molecule type" value="Genomic_DNA"/>
</dbReference>
<reference evidence="3" key="1">
    <citation type="submission" date="2022-04" db="EMBL/GenBank/DDBJ databases">
        <title>Roseomonas acroporae sp. nov., isolated from coral Acropora digitifera.</title>
        <authorList>
            <person name="Sun H."/>
        </authorList>
    </citation>
    <scope>NUCLEOTIDE SEQUENCE</scope>
    <source>
        <strain evidence="3">NAR14</strain>
    </source>
</reference>
<organism evidence="3 4">
    <name type="scientific">Roseomonas acroporae</name>
    <dbReference type="NCBI Taxonomy" id="2937791"/>
    <lineage>
        <taxon>Bacteria</taxon>
        <taxon>Pseudomonadati</taxon>
        <taxon>Pseudomonadota</taxon>
        <taxon>Alphaproteobacteria</taxon>
        <taxon>Acetobacterales</taxon>
        <taxon>Roseomonadaceae</taxon>
        <taxon>Roseomonas</taxon>
    </lineage>
</organism>
<name>A0A9X1Y7V3_9PROT</name>
<evidence type="ECO:0000256" key="1">
    <source>
        <dbReference type="ARBA" id="ARBA00006987"/>
    </source>
</evidence>
<dbReference type="Proteomes" id="UP001139516">
    <property type="component" value="Unassembled WGS sequence"/>
</dbReference>
<dbReference type="AlphaFoldDB" id="A0A9X1Y7V3"/>
<comment type="caution">
    <text evidence="3">The sequence shown here is derived from an EMBL/GenBank/DDBJ whole genome shotgun (WGS) entry which is preliminary data.</text>
</comment>
<dbReference type="PIRSF" id="PIRSF017082">
    <property type="entry name" value="YflP"/>
    <property type="match status" value="1"/>
</dbReference>
<accession>A0A9X1Y7V3</accession>
<dbReference type="InterPro" id="IPR042100">
    <property type="entry name" value="Bug_dom1"/>
</dbReference>
<dbReference type="PANTHER" id="PTHR42928:SF5">
    <property type="entry name" value="BLR1237 PROTEIN"/>
    <property type="match status" value="1"/>
</dbReference>
<dbReference type="InterPro" id="IPR005064">
    <property type="entry name" value="BUG"/>
</dbReference>
<dbReference type="SUPFAM" id="SSF53850">
    <property type="entry name" value="Periplasmic binding protein-like II"/>
    <property type="match status" value="1"/>
</dbReference>
<gene>
    <name evidence="3" type="ORF">M0638_10480</name>
</gene>
<protein>
    <submittedName>
        <fullName evidence="3">Tripartite tricarboxylate transporter substrate binding protein</fullName>
    </submittedName>
</protein>
<feature type="region of interest" description="Disordered" evidence="2">
    <location>
        <begin position="29"/>
        <end position="51"/>
    </location>
</feature>
<evidence type="ECO:0000313" key="3">
    <source>
        <dbReference type="EMBL" id="MCK8784808.1"/>
    </source>
</evidence>
<comment type="similarity">
    <text evidence="1">Belongs to the UPF0065 (bug) family.</text>
</comment>
<keyword evidence="4" id="KW-1185">Reference proteome</keyword>